<feature type="transmembrane region" description="Helical" evidence="3">
    <location>
        <begin position="32"/>
        <end position="56"/>
    </location>
</feature>
<keyword evidence="3" id="KW-0472">Membrane</keyword>
<dbReference type="InterPro" id="IPR021765">
    <property type="entry name" value="UstYa-like"/>
</dbReference>
<comment type="similarity">
    <text evidence="2">Belongs to the ustYa family.</text>
</comment>
<proteinExistence type="inferred from homology"/>
<evidence type="ECO:0000256" key="3">
    <source>
        <dbReference type="SAM" id="Phobius"/>
    </source>
</evidence>
<evidence type="ECO:0000313" key="4">
    <source>
        <dbReference type="EMBL" id="TQB68815.1"/>
    </source>
</evidence>
<reference evidence="4 5" key="1">
    <citation type="submission" date="2019-06" db="EMBL/GenBank/DDBJ databases">
        <title>Wine fermentation using esterase from Monascus purpureus.</title>
        <authorList>
            <person name="Geng C."/>
            <person name="Zhang Y."/>
        </authorList>
    </citation>
    <scope>NUCLEOTIDE SEQUENCE [LARGE SCALE GENOMIC DNA]</scope>
    <source>
        <strain evidence="4">HQ1</strain>
    </source>
</reference>
<organism evidence="4 5">
    <name type="scientific">Monascus purpureus</name>
    <name type="common">Red mold</name>
    <name type="synonym">Monascus anka</name>
    <dbReference type="NCBI Taxonomy" id="5098"/>
    <lineage>
        <taxon>Eukaryota</taxon>
        <taxon>Fungi</taxon>
        <taxon>Dikarya</taxon>
        <taxon>Ascomycota</taxon>
        <taxon>Pezizomycotina</taxon>
        <taxon>Eurotiomycetes</taxon>
        <taxon>Eurotiomycetidae</taxon>
        <taxon>Eurotiales</taxon>
        <taxon>Aspergillaceae</taxon>
        <taxon>Monascus</taxon>
    </lineage>
</organism>
<keyword evidence="5" id="KW-1185">Reference proteome</keyword>
<comment type="caution">
    <text evidence="4">The sequence shown here is derived from an EMBL/GenBank/DDBJ whole genome shotgun (WGS) entry which is preliminary data.</text>
</comment>
<dbReference type="GO" id="GO:0043386">
    <property type="term" value="P:mycotoxin biosynthetic process"/>
    <property type="evidence" value="ECO:0007669"/>
    <property type="project" value="InterPro"/>
</dbReference>
<sequence>MWLWREKTHQYALVTDAGSTATAAQMGHRIRLWAYLSTILNIVLVIGIAIIAALQWDRYQSPLPPWPSTVYSPAQHIVRYETVMFNQGFDRNASIYLGPPNDESDAAWEALWEPTLFAQIPRRQAVRIPENSIPVAHTDTAIVGLDIFHQLHCLNALRKNLRPDRYAGKADTSKVKDVAAGIEHLDHCVESLRQSLICNADLSPVRWEWTEEKGWATTATAHICRDWHRITEWAAAHKLTHHLDGKPIMES</sequence>
<evidence type="ECO:0008006" key="6">
    <source>
        <dbReference type="Google" id="ProtNLM"/>
    </source>
</evidence>
<dbReference type="Pfam" id="PF11807">
    <property type="entry name" value="UstYa"/>
    <property type="match status" value="1"/>
</dbReference>
<dbReference type="EMBL" id="VIFY01000188">
    <property type="protein sequence ID" value="TQB68815.1"/>
    <property type="molecule type" value="Genomic_DNA"/>
</dbReference>
<dbReference type="PANTHER" id="PTHR33365">
    <property type="entry name" value="YALI0B05434P"/>
    <property type="match status" value="1"/>
</dbReference>
<keyword evidence="3" id="KW-0812">Transmembrane</keyword>
<name>A0A507QNU0_MONPU</name>
<gene>
    <name evidence="4" type="ORF">MPDQ_002717</name>
</gene>
<keyword evidence="3" id="KW-1133">Transmembrane helix</keyword>
<dbReference type="AlphaFoldDB" id="A0A507QNU0"/>
<accession>A0A507QNU0</accession>
<dbReference type="OrthoDB" id="3687641at2759"/>
<evidence type="ECO:0000313" key="5">
    <source>
        <dbReference type="Proteomes" id="UP000319663"/>
    </source>
</evidence>
<dbReference type="STRING" id="5098.A0A507QNU0"/>
<evidence type="ECO:0000256" key="2">
    <source>
        <dbReference type="ARBA" id="ARBA00035112"/>
    </source>
</evidence>
<dbReference type="Proteomes" id="UP000319663">
    <property type="component" value="Unassembled WGS sequence"/>
</dbReference>
<comment type="pathway">
    <text evidence="1">Mycotoxin biosynthesis.</text>
</comment>
<dbReference type="PANTHER" id="PTHR33365:SF4">
    <property type="entry name" value="CYCLOCHLOROTINE BIOSYNTHESIS PROTEIN O"/>
    <property type="match status" value="1"/>
</dbReference>
<protein>
    <recommendedName>
        <fullName evidence="6">Tat pathway signal sequence</fullName>
    </recommendedName>
</protein>
<evidence type="ECO:0000256" key="1">
    <source>
        <dbReference type="ARBA" id="ARBA00004685"/>
    </source>
</evidence>